<evidence type="ECO:0000256" key="8">
    <source>
        <dbReference type="ARBA" id="ARBA00022842"/>
    </source>
</evidence>
<dbReference type="GO" id="GO:0005737">
    <property type="term" value="C:cytoplasm"/>
    <property type="evidence" value="ECO:0007669"/>
    <property type="project" value="TreeGrafter"/>
</dbReference>
<dbReference type="PROSITE" id="PS01012">
    <property type="entry name" value="FOLYLPOLYGLU_SYNT_2"/>
    <property type="match status" value="1"/>
</dbReference>
<dbReference type="Gene3D" id="3.90.190.20">
    <property type="entry name" value="Mur ligase, C-terminal domain"/>
    <property type="match status" value="1"/>
</dbReference>
<dbReference type="GO" id="GO:0005524">
    <property type="term" value="F:ATP binding"/>
    <property type="evidence" value="ECO:0007669"/>
    <property type="project" value="UniProtKB-KW"/>
</dbReference>
<dbReference type="GO" id="GO:0046654">
    <property type="term" value="P:tetrahydrofolate biosynthetic process"/>
    <property type="evidence" value="ECO:0007669"/>
    <property type="project" value="UniProtKB-UniPathway"/>
</dbReference>
<comment type="cofactor">
    <cofactor evidence="1">
        <name>Mg(2+)</name>
        <dbReference type="ChEBI" id="CHEBI:18420"/>
    </cofactor>
</comment>
<dbReference type="GeneID" id="31891237"/>
<dbReference type="GO" id="GO:0046872">
    <property type="term" value="F:metal ion binding"/>
    <property type="evidence" value="ECO:0007669"/>
    <property type="project" value="UniProtKB-KW"/>
</dbReference>
<dbReference type="PANTHER" id="PTHR11136">
    <property type="entry name" value="FOLYLPOLYGLUTAMATE SYNTHASE-RELATED"/>
    <property type="match status" value="1"/>
</dbReference>
<keyword evidence="7 10" id="KW-0067">ATP-binding</keyword>
<evidence type="ECO:0000256" key="7">
    <source>
        <dbReference type="ARBA" id="ARBA00022840"/>
    </source>
</evidence>
<sequence>MTTLSAEREIEHLMTLHPKGFDLSLDRVTRLLERLGNPQDRLPPVIHIAGTNGKGSCAAFSRALLEAAGHLVHVHTSPHLVNWHERYRLAAEGGGKLVDDDVFAEAIARVAEANQGQTITVFEILTAVTFVLFSEHPAEAAIIEVGLGGRFDATNVVKRPAVSVIMPISMDHEAYLGDRVELIAAEKAGIMKRGCPVVIGAQESDTALQVLIETAERLDCPTVVYGQDFLAFEENGRMVYQDEDGLMDLPLPRLPGRHQYANAAAAIAAVKAAGFEIGHRAAERAMTHVAWPARMQKLTQGKLVDLAPKGAEIWLDGGHNPGAGIVIAEALAEQEEKNPRPLVLISGMINTKDQTGYFSAFKGLARHVYTVPVENSDAGVPNDELALRAEEAGLSAEPVSSVASALMLLRDSWDGPAPRILIGGSLYFAGAVLAENGTPPT</sequence>
<evidence type="ECO:0000259" key="11">
    <source>
        <dbReference type="Pfam" id="PF08245"/>
    </source>
</evidence>
<reference evidence="12 13" key="1">
    <citation type="submission" date="2014-08" db="EMBL/GenBank/DDBJ databases">
        <authorList>
            <person name="Moulin Lionel"/>
        </authorList>
    </citation>
    <scope>NUCLEOTIDE SEQUENCE [LARGE SCALE GENOMIC DNA]</scope>
</reference>
<dbReference type="EMBL" id="CCNB01000016">
    <property type="protein sequence ID" value="CDX38285.1"/>
    <property type="molecule type" value="Genomic_DNA"/>
</dbReference>
<dbReference type="GO" id="GO:0008841">
    <property type="term" value="F:dihydrofolate synthase activity"/>
    <property type="evidence" value="ECO:0007669"/>
    <property type="project" value="TreeGrafter"/>
</dbReference>
<dbReference type="UniPathway" id="UPA00077">
    <property type="reaction ID" value="UER00157"/>
</dbReference>
<dbReference type="InterPro" id="IPR036615">
    <property type="entry name" value="Mur_ligase_C_dom_sf"/>
</dbReference>
<dbReference type="GO" id="GO:0004326">
    <property type="term" value="F:tetrahydrofolylpolyglutamate synthase activity"/>
    <property type="evidence" value="ECO:0007669"/>
    <property type="project" value="UniProtKB-EC"/>
</dbReference>
<dbReference type="FunFam" id="3.40.1190.10:FF:000011">
    <property type="entry name" value="Folylpolyglutamate synthase/dihydrofolate synthase"/>
    <property type="match status" value="1"/>
</dbReference>
<comment type="similarity">
    <text evidence="2 10">Belongs to the folylpolyglutamate synthase family.</text>
</comment>
<evidence type="ECO:0000256" key="10">
    <source>
        <dbReference type="PIRNR" id="PIRNR001563"/>
    </source>
</evidence>
<evidence type="ECO:0000256" key="2">
    <source>
        <dbReference type="ARBA" id="ARBA00008276"/>
    </source>
</evidence>
<dbReference type="InterPro" id="IPR018109">
    <property type="entry name" value="Folylpolyglutamate_synth_CS"/>
</dbReference>
<dbReference type="AlphaFoldDB" id="A0A090GM42"/>
<keyword evidence="8" id="KW-0460">Magnesium</keyword>
<keyword evidence="6 10" id="KW-0547">Nucleotide-binding</keyword>
<dbReference type="Proteomes" id="UP000046373">
    <property type="component" value="Unassembled WGS sequence"/>
</dbReference>
<dbReference type="SUPFAM" id="SSF53244">
    <property type="entry name" value="MurD-like peptide ligases, peptide-binding domain"/>
    <property type="match status" value="1"/>
</dbReference>
<dbReference type="InterPro" id="IPR036565">
    <property type="entry name" value="Mur-like_cat_sf"/>
</dbReference>
<accession>A0A090GM42</accession>
<proteinExistence type="inferred from homology"/>
<evidence type="ECO:0000256" key="5">
    <source>
        <dbReference type="ARBA" id="ARBA00022723"/>
    </source>
</evidence>
<evidence type="ECO:0000256" key="6">
    <source>
        <dbReference type="ARBA" id="ARBA00022741"/>
    </source>
</evidence>
<gene>
    <name evidence="12" type="primary">folC</name>
    <name evidence="12" type="ORF">MPLDJ20_230018</name>
</gene>
<feature type="domain" description="Mur ligase central" evidence="11">
    <location>
        <begin position="48"/>
        <end position="270"/>
    </location>
</feature>
<dbReference type="Pfam" id="PF08245">
    <property type="entry name" value="Mur_ligase_M"/>
    <property type="match status" value="1"/>
</dbReference>
<evidence type="ECO:0000256" key="9">
    <source>
        <dbReference type="ARBA" id="ARBA00047493"/>
    </source>
</evidence>
<evidence type="ECO:0000256" key="3">
    <source>
        <dbReference type="ARBA" id="ARBA00013025"/>
    </source>
</evidence>
<keyword evidence="5" id="KW-0479">Metal-binding</keyword>
<organism evidence="12 13">
    <name type="scientific">Mesorhizobium plurifarium</name>
    <dbReference type="NCBI Taxonomy" id="69974"/>
    <lineage>
        <taxon>Bacteria</taxon>
        <taxon>Pseudomonadati</taxon>
        <taxon>Pseudomonadota</taxon>
        <taxon>Alphaproteobacteria</taxon>
        <taxon>Hyphomicrobiales</taxon>
        <taxon>Phyllobacteriaceae</taxon>
        <taxon>Mesorhizobium</taxon>
    </lineage>
</organism>
<dbReference type="PIRSF" id="PIRSF001563">
    <property type="entry name" value="Folylpolyglu_synth"/>
    <property type="match status" value="1"/>
</dbReference>
<keyword evidence="4 10" id="KW-0436">Ligase</keyword>
<dbReference type="PANTHER" id="PTHR11136:SF0">
    <property type="entry name" value="DIHYDROFOLATE SYNTHETASE-RELATED"/>
    <property type="match status" value="1"/>
</dbReference>
<dbReference type="InterPro" id="IPR001645">
    <property type="entry name" value="Folylpolyglutamate_synth"/>
</dbReference>
<name>A0A090GM42_MESPL</name>
<comment type="catalytic activity">
    <reaction evidence="9">
        <text>(6S)-5,6,7,8-tetrahydrofolyl-(gamma-L-Glu)(n) + L-glutamate + ATP = (6S)-5,6,7,8-tetrahydrofolyl-(gamma-L-Glu)(n+1) + ADP + phosphate + H(+)</text>
        <dbReference type="Rhea" id="RHEA:10580"/>
        <dbReference type="Rhea" id="RHEA-COMP:14738"/>
        <dbReference type="Rhea" id="RHEA-COMP:14740"/>
        <dbReference type="ChEBI" id="CHEBI:15378"/>
        <dbReference type="ChEBI" id="CHEBI:29985"/>
        <dbReference type="ChEBI" id="CHEBI:30616"/>
        <dbReference type="ChEBI" id="CHEBI:43474"/>
        <dbReference type="ChEBI" id="CHEBI:141005"/>
        <dbReference type="ChEBI" id="CHEBI:456216"/>
        <dbReference type="EC" id="6.3.2.17"/>
    </reaction>
</comment>
<dbReference type="NCBIfam" id="TIGR01499">
    <property type="entry name" value="folC"/>
    <property type="match status" value="1"/>
</dbReference>
<evidence type="ECO:0000313" key="12">
    <source>
        <dbReference type="EMBL" id="CDX38285.1"/>
    </source>
</evidence>
<dbReference type="InterPro" id="IPR013221">
    <property type="entry name" value="Mur_ligase_cen"/>
</dbReference>
<dbReference type="Gene3D" id="3.40.1190.10">
    <property type="entry name" value="Mur-like, catalytic domain"/>
    <property type="match status" value="1"/>
</dbReference>
<dbReference type="SUPFAM" id="SSF53623">
    <property type="entry name" value="MurD-like peptide ligases, catalytic domain"/>
    <property type="match status" value="1"/>
</dbReference>
<evidence type="ECO:0000256" key="1">
    <source>
        <dbReference type="ARBA" id="ARBA00001946"/>
    </source>
</evidence>
<dbReference type="EC" id="6.3.2.17" evidence="3"/>
<evidence type="ECO:0000313" key="13">
    <source>
        <dbReference type="Proteomes" id="UP000046373"/>
    </source>
</evidence>
<evidence type="ECO:0000256" key="4">
    <source>
        <dbReference type="ARBA" id="ARBA00022598"/>
    </source>
</evidence>
<protein>
    <recommendedName>
        <fullName evidence="3">tetrahydrofolate synthase</fullName>
        <ecNumber evidence="3">6.3.2.17</ecNumber>
    </recommendedName>
</protein>